<feature type="binding site" evidence="9 12">
    <location>
        <begin position="165"/>
        <end position="166"/>
    </location>
    <ligand>
        <name>substrate</name>
    </ligand>
</feature>
<evidence type="ECO:0000256" key="6">
    <source>
        <dbReference type="ARBA" id="ARBA00023152"/>
    </source>
</evidence>
<evidence type="ECO:0000313" key="17">
    <source>
        <dbReference type="Proteomes" id="UP000231183"/>
    </source>
</evidence>
<organism evidence="16 17">
    <name type="scientific">Candidatus Magasanikbacteria bacterium CG10_big_fil_rev_8_21_14_0_10_40_10</name>
    <dbReference type="NCBI Taxonomy" id="1974648"/>
    <lineage>
        <taxon>Bacteria</taxon>
        <taxon>Candidatus Magasanikiibacteriota</taxon>
    </lineage>
</organism>
<evidence type="ECO:0000256" key="13">
    <source>
        <dbReference type="PIRSR" id="PIRSR001492-3"/>
    </source>
</evidence>
<name>A0A2M6W536_9BACT</name>
<feature type="domain" description="BPG-independent PGAM N-terminal" evidence="15">
    <location>
        <begin position="93"/>
        <end position="311"/>
    </location>
</feature>
<dbReference type="EC" id="5.4.2.12" evidence="9 10"/>
<dbReference type="Pfam" id="PF01676">
    <property type="entry name" value="Metalloenzyme"/>
    <property type="match status" value="1"/>
</dbReference>
<dbReference type="InterPro" id="IPR036646">
    <property type="entry name" value="PGAM_B_sf"/>
</dbReference>
<keyword evidence="6 9" id="KW-0324">Glycolysis</keyword>
<feature type="binding site" evidence="9 13">
    <location>
        <position position="415"/>
    </location>
    <ligand>
        <name>Mn(2+)</name>
        <dbReference type="ChEBI" id="CHEBI:29035"/>
        <label>1</label>
    </ligand>
</feature>
<dbReference type="InterPro" id="IPR017850">
    <property type="entry name" value="Alkaline_phosphatase_core_sf"/>
</dbReference>
<feature type="binding site" evidence="9 12">
    <location>
        <begin position="270"/>
        <end position="273"/>
    </location>
    <ligand>
        <name>substrate</name>
    </ligand>
</feature>
<dbReference type="InterPro" id="IPR006124">
    <property type="entry name" value="Metalloenzyme"/>
</dbReference>
<reference evidence="17" key="1">
    <citation type="submission" date="2017-09" db="EMBL/GenBank/DDBJ databases">
        <title>Depth-based differentiation of microbial function through sediment-hosted aquifers and enrichment of novel symbionts in the deep terrestrial subsurface.</title>
        <authorList>
            <person name="Probst A.J."/>
            <person name="Ladd B."/>
            <person name="Jarett J.K."/>
            <person name="Geller-Mcgrath D.E."/>
            <person name="Sieber C.M.K."/>
            <person name="Emerson J.B."/>
            <person name="Anantharaman K."/>
            <person name="Thomas B.C."/>
            <person name="Malmstrom R."/>
            <person name="Stieglmeier M."/>
            <person name="Klingl A."/>
            <person name="Woyke T."/>
            <person name="Ryan C.M."/>
            <person name="Banfield J.F."/>
        </authorList>
    </citation>
    <scope>NUCLEOTIDE SEQUENCE [LARGE SCALE GENOMIC DNA]</scope>
</reference>
<feature type="active site" description="Phosphoserine intermediate" evidence="9 11">
    <location>
        <position position="73"/>
    </location>
</feature>
<dbReference type="PANTHER" id="PTHR31637">
    <property type="entry name" value="2,3-BISPHOSPHOGLYCERATE-INDEPENDENT PHOSPHOGLYCERATE MUTASE"/>
    <property type="match status" value="1"/>
</dbReference>
<dbReference type="HAMAP" id="MF_01038">
    <property type="entry name" value="GpmI"/>
    <property type="match status" value="1"/>
</dbReference>
<evidence type="ECO:0000256" key="5">
    <source>
        <dbReference type="ARBA" id="ARBA00022723"/>
    </source>
</evidence>
<protein>
    <recommendedName>
        <fullName evidence="9 10">2,3-bisphosphoglycerate-independent phosphoglycerate mutase</fullName>
        <shortName evidence="9">BPG-independent PGAM</shortName>
        <shortName evidence="9">Phosphoglyceromutase</shortName>
        <shortName evidence="9">iPGM</shortName>
        <ecNumber evidence="9 10">5.4.2.12</ecNumber>
    </recommendedName>
</protein>
<dbReference type="GO" id="GO:0006096">
    <property type="term" value="P:glycolytic process"/>
    <property type="evidence" value="ECO:0007669"/>
    <property type="project" value="UniProtKB-UniRule"/>
</dbReference>
<dbReference type="GO" id="GO:0005829">
    <property type="term" value="C:cytosol"/>
    <property type="evidence" value="ECO:0007669"/>
    <property type="project" value="TreeGrafter"/>
</dbReference>
<dbReference type="NCBIfam" id="TIGR01307">
    <property type="entry name" value="pgm_bpd_ind"/>
    <property type="match status" value="1"/>
</dbReference>
<evidence type="ECO:0000256" key="12">
    <source>
        <dbReference type="PIRSR" id="PIRSR001492-2"/>
    </source>
</evidence>
<feature type="binding site" evidence="9 12">
    <location>
        <position position="135"/>
    </location>
    <ligand>
        <name>substrate</name>
    </ligand>
</feature>
<dbReference type="PIRSF" id="PIRSF001492">
    <property type="entry name" value="IPGAM"/>
    <property type="match status" value="1"/>
</dbReference>
<dbReference type="FunFam" id="3.40.1450.10:FF:000002">
    <property type="entry name" value="2,3-bisphosphoglycerate-independent phosphoglycerate mutase"/>
    <property type="match status" value="1"/>
</dbReference>
<comment type="pathway">
    <text evidence="3 9">Carbohydrate degradation; glycolysis; pyruvate from D-glyceraldehyde 3-phosphate: step 3/5.</text>
</comment>
<sequence>MTIKKRNEKSKPIGPTLLIILDGFGLANIKNPGNAITPQTAPNIFSYLKKFPNSQLKTFGRYVGLFEGQQGNSEAGHINIGAGRIVKQDLVQISDAIHDGTFFKNETFRQALFHVKKYNTAVHVLGLLTDRNSAHSYPDHFYALLEFLRREEQKKVYLHLFTDGRDSSPHGAGGFLRELRGHMLAEEKIATIMGRFYAMDRNKNWSRTKQAYEAMVAGKGCTAISAEEALSQSYNRGETDEYICPTVIVKNNKPIAKIKKNDAIFFINARSDRARQITKALAQKDFVKKNPDAFKRLEFPDRSRFVAMTDFGPDLEQVMTAFPSPDLQATLPMALSDLRQLYIAESEKYAHVTYFINGGYADAINGETRIKVESPHVSSYDKTPNMSADKVADIICQKVNKDMLDFCCVNFANPDMLGHTGNIEAAKKGINFMDKQVARLVDLALKKKGQVLIVADHGNAEEMLSATTNEMMTEHTLEPVPCILISAKYKHKKLKDGILADVAPTILKIMGQAQPAEMTGKSLI</sequence>
<feature type="binding site" evidence="9 12">
    <location>
        <position position="348"/>
    </location>
    <ligand>
        <name>substrate</name>
    </ligand>
</feature>
<keyword evidence="8 9" id="KW-0413">Isomerase</keyword>
<evidence type="ECO:0000256" key="11">
    <source>
        <dbReference type="PIRSR" id="PIRSR001492-1"/>
    </source>
</evidence>
<dbReference type="Gene3D" id="3.40.1450.10">
    <property type="entry name" value="BPG-independent phosphoglycerate mutase, domain B"/>
    <property type="match status" value="1"/>
</dbReference>
<feature type="binding site" evidence="9 13">
    <location>
        <position position="475"/>
    </location>
    <ligand>
        <name>Mn(2+)</name>
        <dbReference type="ChEBI" id="CHEBI:29035"/>
        <label>1</label>
    </ligand>
</feature>
<feature type="binding site" evidence="9 13">
    <location>
        <position position="73"/>
    </location>
    <ligand>
        <name>Mn(2+)</name>
        <dbReference type="ChEBI" id="CHEBI:29035"/>
        <label>2</label>
    </ligand>
</feature>
<dbReference type="GO" id="GO:0006007">
    <property type="term" value="P:glucose catabolic process"/>
    <property type="evidence" value="ECO:0007669"/>
    <property type="project" value="InterPro"/>
</dbReference>
<dbReference type="SUPFAM" id="SSF53649">
    <property type="entry name" value="Alkaline phosphatase-like"/>
    <property type="match status" value="1"/>
</dbReference>
<evidence type="ECO:0000256" key="7">
    <source>
        <dbReference type="ARBA" id="ARBA00023211"/>
    </source>
</evidence>
<comment type="caution">
    <text evidence="16">The sequence shown here is derived from an EMBL/GenBank/DDBJ whole genome shotgun (WGS) entry which is preliminary data.</text>
</comment>
<dbReference type="GO" id="GO:0030145">
    <property type="term" value="F:manganese ion binding"/>
    <property type="evidence" value="ECO:0007669"/>
    <property type="project" value="UniProtKB-UniRule"/>
</dbReference>
<feature type="binding site" evidence="9 13">
    <location>
        <position position="457"/>
    </location>
    <ligand>
        <name>Mn(2+)</name>
        <dbReference type="ChEBI" id="CHEBI:29035"/>
        <label>2</label>
    </ligand>
</feature>
<evidence type="ECO:0000256" key="9">
    <source>
        <dbReference type="HAMAP-Rule" id="MF_01038"/>
    </source>
</evidence>
<feature type="binding site" evidence="9 13">
    <location>
        <position position="456"/>
    </location>
    <ligand>
        <name>Mn(2+)</name>
        <dbReference type="ChEBI" id="CHEBI:29035"/>
        <label>2</label>
    </ligand>
</feature>
<gene>
    <name evidence="9" type="primary">gpmI</name>
    <name evidence="16" type="ORF">COU31_00285</name>
</gene>
<feature type="binding site" evidence="9 13">
    <location>
        <position position="22"/>
    </location>
    <ligand>
        <name>Mn(2+)</name>
        <dbReference type="ChEBI" id="CHEBI:29035"/>
        <label>2</label>
    </ligand>
</feature>
<feature type="domain" description="Metalloenzyme" evidence="14">
    <location>
        <begin position="15"/>
        <end position="511"/>
    </location>
</feature>
<evidence type="ECO:0000313" key="16">
    <source>
        <dbReference type="EMBL" id="PIT87909.1"/>
    </source>
</evidence>
<proteinExistence type="inferred from homology"/>
<comment type="similarity">
    <text evidence="4 9">Belongs to the BPG-independent phosphoglycerate mutase family.</text>
</comment>
<evidence type="ECO:0000256" key="1">
    <source>
        <dbReference type="ARBA" id="ARBA00000370"/>
    </source>
</evidence>
<dbReference type="Gene3D" id="3.40.720.10">
    <property type="entry name" value="Alkaline Phosphatase, subunit A"/>
    <property type="match status" value="1"/>
</dbReference>
<dbReference type="InterPro" id="IPR005995">
    <property type="entry name" value="Pgm_bpd_ind"/>
</dbReference>
<evidence type="ECO:0000256" key="8">
    <source>
        <dbReference type="ARBA" id="ARBA00023235"/>
    </source>
</evidence>
<evidence type="ECO:0000256" key="10">
    <source>
        <dbReference type="NCBIfam" id="TIGR01307"/>
    </source>
</evidence>
<dbReference type="UniPathway" id="UPA00109">
    <property type="reaction ID" value="UER00186"/>
</dbReference>
<dbReference type="Proteomes" id="UP000231183">
    <property type="component" value="Unassembled WGS sequence"/>
</dbReference>
<dbReference type="EMBL" id="PFBX01000003">
    <property type="protein sequence ID" value="PIT87909.1"/>
    <property type="molecule type" value="Genomic_DNA"/>
</dbReference>
<dbReference type="InterPro" id="IPR011258">
    <property type="entry name" value="BPG-indep_PGM_N"/>
</dbReference>
<evidence type="ECO:0000256" key="2">
    <source>
        <dbReference type="ARBA" id="ARBA00002315"/>
    </source>
</evidence>
<dbReference type="CDD" id="cd16010">
    <property type="entry name" value="iPGM"/>
    <property type="match status" value="1"/>
</dbReference>
<comment type="subunit">
    <text evidence="9">Monomer.</text>
</comment>
<feature type="binding site" evidence="9 13">
    <location>
        <position position="419"/>
    </location>
    <ligand>
        <name>Mn(2+)</name>
        <dbReference type="ChEBI" id="CHEBI:29035"/>
        <label>1</label>
    </ligand>
</feature>
<evidence type="ECO:0000259" key="15">
    <source>
        <dbReference type="Pfam" id="PF06415"/>
    </source>
</evidence>
<dbReference type="Pfam" id="PF06415">
    <property type="entry name" value="iPGM_N"/>
    <property type="match status" value="1"/>
</dbReference>
<dbReference type="SUPFAM" id="SSF64158">
    <property type="entry name" value="2,3-Bisphosphoglycerate-independent phosphoglycerate mutase, substrate-binding domain"/>
    <property type="match status" value="1"/>
</dbReference>
<accession>A0A2M6W536</accession>
<evidence type="ECO:0000259" key="14">
    <source>
        <dbReference type="Pfam" id="PF01676"/>
    </source>
</evidence>
<dbReference type="PANTHER" id="PTHR31637:SF0">
    <property type="entry name" value="2,3-BISPHOSPHOGLYCERATE-INDEPENDENT PHOSPHOGLYCERATE MUTASE"/>
    <property type="match status" value="1"/>
</dbReference>
<evidence type="ECO:0000256" key="3">
    <source>
        <dbReference type="ARBA" id="ARBA00004798"/>
    </source>
</evidence>
<comment type="catalytic activity">
    <reaction evidence="1 9">
        <text>(2R)-2-phosphoglycerate = (2R)-3-phosphoglycerate</text>
        <dbReference type="Rhea" id="RHEA:15901"/>
        <dbReference type="ChEBI" id="CHEBI:58272"/>
        <dbReference type="ChEBI" id="CHEBI:58289"/>
        <dbReference type="EC" id="5.4.2.12"/>
    </reaction>
</comment>
<dbReference type="AlphaFoldDB" id="A0A2M6W536"/>
<feature type="binding site" evidence="9 12">
    <location>
        <position position="195"/>
    </location>
    <ligand>
        <name>substrate</name>
    </ligand>
</feature>
<keyword evidence="5 9" id="KW-0479">Metal-binding</keyword>
<comment type="cofactor">
    <cofactor evidence="9">
        <name>Mn(2+)</name>
        <dbReference type="ChEBI" id="CHEBI:29035"/>
    </cofactor>
    <text evidence="9">Binds 2 manganese ions per subunit.</text>
</comment>
<comment type="function">
    <text evidence="2 9">Catalyzes the interconversion of 2-phosphoglycerate and 3-phosphoglycerate.</text>
</comment>
<keyword evidence="7 9" id="KW-0464">Manganese</keyword>
<evidence type="ECO:0000256" key="4">
    <source>
        <dbReference type="ARBA" id="ARBA00008819"/>
    </source>
</evidence>
<dbReference type="GO" id="GO:0004619">
    <property type="term" value="F:phosphoglycerate mutase activity"/>
    <property type="evidence" value="ECO:0007669"/>
    <property type="project" value="UniProtKB-UniRule"/>
</dbReference>
<feature type="binding site" evidence="9 12">
    <location>
        <position position="201"/>
    </location>
    <ligand>
        <name>substrate</name>
    </ligand>
</feature>